<evidence type="ECO:0000256" key="5">
    <source>
        <dbReference type="ARBA" id="ARBA00012483"/>
    </source>
</evidence>
<dbReference type="EMBL" id="FNKM01000002">
    <property type="protein sequence ID" value="SDR41521.1"/>
    <property type="molecule type" value="Genomic_DNA"/>
</dbReference>
<feature type="domain" description="NEL" evidence="15">
    <location>
        <begin position="1873"/>
        <end position="2165"/>
    </location>
</feature>
<dbReference type="GO" id="GO:0016874">
    <property type="term" value="F:ligase activity"/>
    <property type="evidence" value="ECO:0007669"/>
    <property type="project" value="UniProtKB-KW"/>
</dbReference>
<dbReference type="RefSeq" id="WP_090408879.1">
    <property type="nucleotide sequence ID" value="NZ_FNKM01000002.1"/>
</dbReference>
<keyword evidence="13 14" id="KW-1035">Host cytoplasm</keyword>
<dbReference type="InterPro" id="IPR029487">
    <property type="entry name" value="NEL_dom"/>
</dbReference>
<evidence type="ECO:0000313" key="16">
    <source>
        <dbReference type="EMBL" id="SDR41521.1"/>
    </source>
</evidence>
<comment type="similarity">
    <text evidence="4 14">Belongs to the LRR-containing bacterial E3 ligase family.</text>
</comment>
<evidence type="ECO:0000256" key="8">
    <source>
        <dbReference type="ARBA" id="ARBA00022679"/>
    </source>
</evidence>
<evidence type="ECO:0000256" key="7">
    <source>
        <dbReference type="ARBA" id="ARBA00022614"/>
    </source>
</evidence>
<dbReference type="GO" id="GO:0005576">
    <property type="term" value="C:extracellular region"/>
    <property type="evidence" value="ECO:0007669"/>
    <property type="project" value="UniProtKB-SubCell"/>
</dbReference>
<dbReference type="PROSITE" id="PS52053">
    <property type="entry name" value="NEL"/>
    <property type="match status" value="1"/>
</dbReference>
<dbReference type="PANTHER" id="PTHR47114:SF2">
    <property type="entry name" value="OLIGODENDROCYTE-MYELIN GLYCOPROTEIN"/>
    <property type="match status" value="1"/>
</dbReference>
<dbReference type="OrthoDB" id="1467561at2"/>
<dbReference type="Proteomes" id="UP000317267">
    <property type="component" value="Unassembled WGS sequence"/>
</dbReference>
<reference evidence="16 18" key="1">
    <citation type="submission" date="2016-10" db="EMBL/GenBank/DDBJ databases">
        <authorList>
            <person name="Varghese N."/>
            <person name="Submissions S."/>
        </authorList>
    </citation>
    <scope>NUCLEOTIDE SEQUENCE [LARGE SCALE GENOMIC DNA]</scope>
    <source>
        <strain evidence="16 18">BS2976</strain>
    </source>
</reference>
<dbReference type="InterPro" id="IPR046673">
    <property type="entry name" value="ToxA_N"/>
</dbReference>
<dbReference type="PROSITE" id="PS51450">
    <property type="entry name" value="LRR"/>
    <property type="match status" value="1"/>
</dbReference>
<dbReference type="InterPro" id="IPR051071">
    <property type="entry name" value="LRR-bact_E3_ubiq_ligases"/>
</dbReference>
<evidence type="ECO:0000256" key="10">
    <source>
        <dbReference type="ARBA" id="ARBA00022786"/>
    </source>
</evidence>
<keyword evidence="9" id="KW-0677">Repeat</keyword>
<keyword evidence="8 14" id="KW-0808">Transferase</keyword>
<dbReference type="GO" id="GO:0061630">
    <property type="term" value="F:ubiquitin protein ligase activity"/>
    <property type="evidence" value="ECO:0007669"/>
    <property type="project" value="UniProtKB-EC"/>
</dbReference>
<dbReference type="SMART" id="SM00369">
    <property type="entry name" value="LRR_TYP"/>
    <property type="match status" value="3"/>
</dbReference>
<dbReference type="Proteomes" id="UP000198740">
    <property type="component" value="Unassembled WGS sequence"/>
</dbReference>
<keyword evidence="7" id="KW-0433">Leucine-rich repeat</keyword>
<comment type="subcellular location">
    <subcellularLocation>
        <location evidence="2">Host cytoplasm</location>
    </subcellularLocation>
    <subcellularLocation>
        <location evidence="3">Secreted</location>
    </subcellularLocation>
</comment>
<organism evidence="17 19">
    <name type="scientific">Pseudomonas grimontii</name>
    <dbReference type="NCBI Taxonomy" id="129847"/>
    <lineage>
        <taxon>Bacteria</taxon>
        <taxon>Pseudomonadati</taxon>
        <taxon>Pseudomonadota</taxon>
        <taxon>Gammaproteobacteria</taxon>
        <taxon>Pseudomonadales</taxon>
        <taxon>Pseudomonadaceae</taxon>
        <taxon>Pseudomonas</taxon>
    </lineage>
</organism>
<evidence type="ECO:0000256" key="3">
    <source>
        <dbReference type="ARBA" id="ARBA00004613"/>
    </source>
</evidence>
<evidence type="ECO:0000256" key="2">
    <source>
        <dbReference type="ARBA" id="ARBA00004192"/>
    </source>
</evidence>
<evidence type="ECO:0000313" key="19">
    <source>
        <dbReference type="Proteomes" id="UP000317267"/>
    </source>
</evidence>
<keyword evidence="18" id="KW-1185">Reference proteome</keyword>
<keyword evidence="11 14" id="KW-0832">Ubl conjugation</keyword>
<dbReference type="EMBL" id="VFES01000001">
    <property type="protein sequence ID" value="TWR70195.1"/>
    <property type="molecule type" value="Genomic_DNA"/>
</dbReference>
<dbReference type="InterPro" id="IPR032675">
    <property type="entry name" value="LRR_dom_sf"/>
</dbReference>
<evidence type="ECO:0000256" key="6">
    <source>
        <dbReference type="ARBA" id="ARBA00022525"/>
    </source>
</evidence>
<keyword evidence="16" id="KW-0436">Ligase</keyword>
<dbReference type="PANTHER" id="PTHR47114">
    <property type="match status" value="1"/>
</dbReference>
<comment type="catalytic activity">
    <reaction evidence="1">
        <text>S-ubiquitinyl-[E2 ubiquitin-conjugating enzyme]-L-cysteine + [acceptor protein]-L-lysine = [E2 ubiquitin-conjugating enzyme]-L-cysteine + N(6)-ubiquitinyl-[acceptor protein]-L-lysine.</text>
        <dbReference type="EC" id="2.3.2.27"/>
    </reaction>
</comment>
<dbReference type="EC" id="2.3.2.27" evidence="5"/>
<reference evidence="17 19" key="2">
    <citation type="submission" date="2019-06" db="EMBL/GenBank/DDBJ databases">
        <title>Pseudomonas bimorpha sp. nov. isolated from bovine raw milk and skim milk concentrate.</title>
        <authorList>
            <person name="Hofmann K."/>
            <person name="Huptas C."/>
            <person name="Doll E."/>
            <person name="Scherer S."/>
            <person name="Wenning M."/>
        </authorList>
    </citation>
    <scope>NUCLEOTIDE SEQUENCE [LARGE SCALE GENOMIC DNA]</scope>
    <source>
        <strain evidence="17 19">DSM 17515</strain>
    </source>
</reference>
<keyword evidence="6 14" id="KW-0964">Secreted</keyword>
<evidence type="ECO:0000256" key="1">
    <source>
        <dbReference type="ARBA" id="ARBA00000900"/>
    </source>
</evidence>
<protein>
    <recommendedName>
        <fullName evidence="5">RING-type E3 ubiquitin transferase</fullName>
        <ecNumber evidence="5">2.3.2.27</ecNumber>
    </recommendedName>
</protein>
<accession>A0A1H1IUV7</accession>
<feature type="active site" description="Glycyl thioester intermediate" evidence="14">
    <location>
        <position position="1965"/>
    </location>
</feature>
<gene>
    <name evidence="17" type="ORF">FIV39_02345</name>
    <name evidence="16" type="ORF">SAMN04490186_6271</name>
</gene>
<keyword evidence="12" id="KW-0843">Virulence</keyword>
<evidence type="ECO:0000313" key="18">
    <source>
        <dbReference type="Proteomes" id="UP000198740"/>
    </source>
</evidence>
<dbReference type="InterPro" id="IPR003591">
    <property type="entry name" value="Leu-rich_rpt_typical-subtyp"/>
</dbReference>
<evidence type="ECO:0000256" key="9">
    <source>
        <dbReference type="ARBA" id="ARBA00022737"/>
    </source>
</evidence>
<dbReference type="GO" id="GO:0030430">
    <property type="term" value="C:host cell cytoplasm"/>
    <property type="evidence" value="ECO:0007669"/>
    <property type="project" value="UniProtKB-SubCell"/>
</dbReference>
<keyword evidence="10 14" id="KW-0833">Ubl conjugation pathway</keyword>
<evidence type="ECO:0000259" key="15">
    <source>
        <dbReference type="PROSITE" id="PS52053"/>
    </source>
</evidence>
<proteinExistence type="inferred from homology"/>
<dbReference type="Pfam" id="PF14496">
    <property type="entry name" value="NEL"/>
    <property type="match status" value="1"/>
</dbReference>
<dbReference type="Pfam" id="PF20178">
    <property type="entry name" value="ToxA_N"/>
    <property type="match status" value="1"/>
</dbReference>
<evidence type="ECO:0000313" key="17">
    <source>
        <dbReference type="EMBL" id="TWR70195.1"/>
    </source>
</evidence>
<dbReference type="Gene3D" id="3.80.10.10">
    <property type="entry name" value="Ribonuclease Inhibitor"/>
    <property type="match status" value="1"/>
</dbReference>
<evidence type="ECO:0000256" key="12">
    <source>
        <dbReference type="ARBA" id="ARBA00023026"/>
    </source>
</evidence>
<dbReference type="Gene3D" id="1.20.58.360">
    <property type="entry name" value="Shigella T3SS effector IpaH defines"/>
    <property type="match status" value="1"/>
</dbReference>
<evidence type="ECO:0000256" key="14">
    <source>
        <dbReference type="PROSITE-ProRule" id="PRU01398"/>
    </source>
</evidence>
<comment type="caution">
    <text evidence="17">The sequence shown here is derived from an EMBL/GenBank/DDBJ whole genome shotgun (WGS) entry which is preliminary data.</text>
</comment>
<dbReference type="SUPFAM" id="SSF52058">
    <property type="entry name" value="L domain-like"/>
    <property type="match status" value="1"/>
</dbReference>
<evidence type="ECO:0000256" key="4">
    <source>
        <dbReference type="ARBA" id="ARBA00009868"/>
    </source>
</evidence>
<name>A0A1H1IUV7_9PSED</name>
<evidence type="ECO:0000256" key="11">
    <source>
        <dbReference type="ARBA" id="ARBA00022843"/>
    </source>
</evidence>
<dbReference type="InterPro" id="IPR001611">
    <property type="entry name" value="Leu-rich_rpt"/>
</dbReference>
<sequence length="2165" mass="243045">MPTSQLLNGLSGNLQSSTSWAQQEAVEQIRHNLTHALGALTPDEKKRYVRLQREALAALNAVETEKERVVQAFKTEGLAQLRSRIDGRDPEAFRFNTVYREKVEQPFPWEPERKERTRFRRRSYTQDWHYVDHVKSMSLWEAACVNFGFTYGRTTESGYSLVQASHVAGPGDDRSLSAQAFIDVARELDLGGQLKTRINATLGDNGTLRRLMSVSARTLLQFDVLDAWRNRADSGLTREMYTLLNAAIDETGAQPEIDSLGLTAGVTVVAAVPFVPWDTIIPVPLLLIRVAALGVLSYFPFRPGGALRYHPDARAAEQAFRTQLLESHQNDDLGWFSRQLPLVGMSVFSKLVTKKPRPEGLNWLAGKLYDGFHKAFPAQTLKDIHFAADAKTGRPVSLVEAMTYRQIQRCQADLDTLAVNRSEADWQALKDAAQAIASEVLDLLLTPVPGGVTGMMRTLQVLMLGSLTYSVIQGLDQAVKGDASAFASSLTDVADLIVSGQLTATAGRLQRQRMQTLMQNLGNPRKVIRSGGSPQLWKPDAQPYAHDRQSLLDGRSPDALGVYSVNGEKYVKLNEGDQFLVAQVKHDDQQMRYVLKHQRSDGYTPPILFNPAKQAWVFDLHNAHTLSDIELLQRMLPNGSSLAPAADLETMLRSTSTTRETLDKVWRSEPAPLNLIEGVRRLQVDRVIQLIIDRFNEPGYLPPHGDSAILCLLTQLPDWPANTTLSISDPQRTVIESYSKTERPPTPTHAIDIIRAEDGTYSARDVAHLVPNADEPLLNLIIALQPTLSQLGLEGHAPHTSAQRITVLRRQVAQLASDERMTLFSALVNYAGYEKSEQLVPANMRRFLPATALPPLVAVTPLLKKLRDLNRPLSPANLERLLEQHPLTPQQQQAYLRQGTLPSAFHELLDNHRTALRIDAAIDGLYHARAYNDDIDQWAREFASALVRNTLKRPFVMTEMVAGHIAKPYVFKGPQDPTVELRHYGNGVYEAYDVVNGGTIPVPATMDSFYLAIASVLQPHERQLLGMSSATDAQGLRTRLGDYMSSKRSAAGYVSLVNGSLMQYEHTLTPPTDLAPDALGIFEWNTQHYLPLYGSLYRIVFDKVLHKWRLRHPRKVGVDTPSLTHNGHGAWRLASENPMSWNDHELLYRLGNHTYAFTEAESANILALTNTPSRLLRHAHRAGHAAPPLLADTCKRLKMEQEIRQFIEAIGNTPTSRIARPDLQLLVLSSLPSWPDSHVLRVVDTDNRVVQQYPDRNRPNDKALVVKKSDYENARLLDTVITDDEVTQAVLGELPDSRDDRLFKLVKQIVEFTEREKPQLLESIYQRSEDRDTELVRHFKVHHPGLPNSSVEAILGQATPKELKQLQQKKAPGLRLAEQARLSADDVRLNRAYEGLYSDACINADSDKITLHLLKDLPAWPAGVRIDIHQGNNHGPLLQSAGPITGTERRTLARTERGYQAYDRSGNPLGQPSNLLLRIILSTLSDDEKNALEATDEAGLSGLRQQILTLALSQRVQIKSLLDLTHLQPWMVPPMGGERTFLAYPMWSRFWPFSGHRPPDLVTKVQELYPRMRDSDARDFIRALNMNEPAALVEIERRRTEYHNMDIELERWADTPQSADEPTQDPLGLRLASRRYLAQQLRAAWRHENRSITYLAGVLHAQFLELQLDDGDLPPAHFINGNQGFSHIDYLKISGNHFPETANAFLSKFTGLSGLELDCRLHELPAAITDMTQLTHLTLSDNDIRLTEASAQRLASMVNLQRLVLEDNPDLGVSPDVSAMTHLQHLNLTNTGLTQWPTGAELLPSLEELRLQENAITDLPETLFNDERVGPPRRTILLHENPLSPATLERIEQHRHTTGIRLGGALGQPHQAPVADAVSSWLSGVPTADVAARRTLWEQLKHHEGANPDDAFRVLADLTNTYAYTAGGARREVLTQRVWTLLLAMGESSELRNNVFLNTYGSGDCGDSVLLAFTNMELEHRIHMAKAKSRSYESDRALIDLSAGRFYLNQLDHISDKFIHDRELAGLEVDPAEVTIYFRAQLATEFNLPFHPLELLYSVEDYVTTEVINNARLQLRGLGNSPALQEWLLMEGFWIEYLARSHPETFATIKDTIRYKVSLLEKEVPDRHSDEHLERRQSLIDLEQDEQNRLVRQLTVATQAALQRA</sequence>
<evidence type="ECO:0000256" key="13">
    <source>
        <dbReference type="ARBA" id="ARBA00023200"/>
    </source>
</evidence>
<dbReference type="GO" id="GO:0016567">
    <property type="term" value="P:protein ubiquitination"/>
    <property type="evidence" value="ECO:0007669"/>
    <property type="project" value="InterPro"/>
</dbReference>
<comment type="PTM">
    <text evidence="14">Ubiquitinated in the presence of host E1 ubiquitin-activating enzyme, E2 ubiquitin-conjugating enzyme and ubiquitin.</text>
</comment>